<dbReference type="InterPro" id="IPR011545">
    <property type="entry name" value="DEAD/DEAH_box_helicase_dom"/>
</dbReference>
<evidence type="ECO:0000256" key="5">
    <source>
        <dbReference type="ARBA" id="ARBA00022840"/>
    </source>
</evidence>
<feature type="domain" description="Helicase ATP-binding" evidence="7">
    <location>
        <begin position="40"/>
        <end position="197"/>
    </location>
</feature>
<dbReference type="HOGENOM" id="CLU_003041_1_0_1"/>
<evidence type="ECO:0000256" key="3">
    <source>
        <dbReference type="ARBA" id="ARBA00022801"/>
    </source>
</evidence>
<dbReference type="GO" id="GO:0003724">
    <property type="term" value="F:RNA helicase activity"/>
    <property type="evidence" value="ECO:0007669"/>
    <property type="project" value="UniProtKB-EC"/>
</dbReference>
<keyword evidence="3 6" id="KW-0378">Hydrolase</keyword>
<evidence type="ECO:0000256" key="1">
    <source>
        <dbReference type="ARBA" id="ARBA00012552"/>
    </source>
</evidence>
<dbReference type="InterPro" id="IPR014001">
    <property type="entry name" value="Helicase_ATP-bd"/>
</dbReference>
<evidence type="ECO:0000256" key="4">
    <source>
        <dbReference type="ARBA" id="ARBA00022806"/>
    </source>
</evidence>
<sequence length="339" mass="38841">MEEMTKIKLWTGKDMTLNKSLLRGICITGFKKPSFQQQAIFLCIEGHKVMAQSQSGTTKMATYAITVLRVNRTIKETQAIILAPPRELAQQIQKVVLGDYMEVCNHACIGGTSIHQDIETMKSMSPHIMREHQVFDMLTRRVISSRAMLVIDEADRMLGQGFKDRLYRFFYFNLLSATMPAEVLEVTKNFVQDPKSVPVQKEELTLEGIRQFYVNTEKEECKLETLCDLYETLTISVFFVIIRRKADWLTQWLTTQDFTASSLREMKQSERNLIIRKFCSGSSGVLITTDLFARGQDGRFGRKGVSITTAMEESQNTLSEIEEFSSQFNKLPIHVADFH</sequence>
<dbReference type="GO" id="GO:0005524">
    <property type="term" value="F:ATP binding"/>
    <property type="evidence" value="ECO:0007669"/>
    <property type="project" value="UniProtKB-KW"/>
</dbReference>
<dbReference type="PROSITE" id="PS51192">
    <property type="entry name" value="HELICASE_ATP_BIND_1"/>
    <property type="match status" value="1"/>
</dbReference>
<name>H3BZ31_TETNG</name>
<keyword evidence="5 6" id="KW-0067">ATP-binding</keyword>
<dbReference type="GO" id="GO:0003676">
    <property type="term" value="F:nucleic acid binding"/>
    <property type="evidence" value="ECO:0007669"/>
    <property type="project" value="InterPro"/>
</dbReference>
<organism evidence="8 9">
    <name type="scientific">Tetraodon nigroviridis</name>
    <name type="common">Spotted green pufferfish</name>
    <name type="synonym">Chelonodon nigroviridis</name>
    <dbReference type="NCBI Taxonomy" id="99883"/>
    <lineage>
        <taxon>Eukaryota</taxon>
        <taxon>Metazoa</taxon>
        <taxon>Chordata</taxon>
        <taxon>Craniata</taxon>
        <taxon>Vertebrata</taxon>
        <taxon>Euteleostomi</taxon>
        <taxon>Actinopterygii</taxon>
        <taxon>Neopterygii</taxon>
        <taxon>Teleostei</taxon>
        <taxon>Neoteleostei</taxon>
        <taxon>Acanthomorphata</taxon>
        <taxon>Eupercaria</taxon>
        <taxon>Tetraodontiformes</taxon>
        <taxon>Tetradontoidea</taxon>
        <taxon>Tetraodontidae</taxon>
        <taxon>Tetraodon</taxon>
    </lineage>
</organism>
<dbReference type="Gene3D" id="3.40.50.300">
    <property type="entry name" value="P-loop containing nucleotide triphosphate hydrolases"/>
    <property type="match status" value="2"/>
</dbReference>
<reference evidence="8" key="2">
    <citation type="submission" date="2025-08" db="UniProtKB">
        <authorList>
            <consortium name="Ensembl"/>
        </authorList>
    </citation>
    <scope>IDENTIFICATION</scope>
</reference>
<dbReference type="AlphaFoldDB" id="H3BZ31"/>
<dbReference type="PANTHER" id="PTHR47958">
    <property type="entry name" value="ATP-DEPENDENT RNA HELICASE DBP3"/>
    <property type="match status" value="1"/>
</dbReference>
<dbReference type="InterPro" id="IPR001650">
    <property type="entry name" value="Helicase_C-like"/>
</dbReference>
<evidence type="ECO:0000259" key="7">
    <source>
        <dbReference type="PROSITE" id="PS51192"/>
    </source>
</evidence>
<dbReference type="PROSITE" id="PS00039">
    <property type="entry name" value="DEAD_ATP_HELICASE"/>
    <property type="match status" value="1"/>
</dbReference>
<keyword evidence="4 6" id="KW-0347">Helicase</keyword>
<dbReference type="InterPro" id="IPR027417">
    <property type="entry name" value="P-loop_NTPase"/>
</dbReference>
<proteinExistence type="inferred from homology"/>
<dbReference type="Pfam" id="PF00271">
    <property type="entry name" value="Helicase_C"/>
    <property type="match status" value="1"/>
</dbReference>
<dbReference type="GeneTree" id="ENSGT00940000153889"/>
<evidence type="ECO:0000313" key="8">
    <source>
        <dbReference type="Ensembl" id="ENSTNIP00000001247.1"/>
    </source>
</evidence>
<accession>H3BZ31</accession>
<reference evidence="8" key="3">
    <citation type="submission" date="2025-09" db="UniProtKB">
        <authorList>
            <consortium name="Ensembl"/>
        </authorList>
    </citation>
    <scope>IDENTIFICATION</scope>
</reference>
<dbReference type="SUPFAM" id="SSF52540">
    <property type="entry name" value="P-loop containing nucleoside triphosphate hydrolases"/>
    <property type="match status" value="1"/>
</dbReference>
<protein>
    <recommendedName>
        <fullName evidence="1">RNA helicase</fullName>
        <ecNumber evidence="1">3.6.4.13</ecNumber>
    </recommendedName>
</protein>
<evidence type="ECO:0000256" key="6">
    <source>
        <dbReference type="RuleBase" id="RU000492"/>
    </source>
</evidence>
<dbReference type="InterPro" id="IPR000629">
    <property type="entry name" value="RNA-helicase_DEAD-box_CS"/>
</dbReference>
<dbReference type="Ensembl" id="ENSTNIT00000002744.1">
    <property type="protein sequence ID" value="ENSTNIP00000001247.1"/>
    <property type="gene ID" value="ENSTNIG00000000303.1"/>
</dbReference>
<dbReference type="Pfam" id="PF00270">
    <property type="entry name" value="DEAD"/>
    <property type="match status" value="1"/>
</dbReference>
<evidence type="ECO:0000256" key="2">
    <source>
        <dbReference type="ARBA" id="ARBA00022741"/>
    </source>
</evidence>
<dbReference type="EC" id="3.6.4.13" evidence="1"/>
<dbReference type="SMART" id="SM00487">
    <property type="entry name" value="DEXDc"/>
    <property type="match status" value="1"/>
</dbReference>
<keyword evidence="2 6" id="KW-0547">Nucleotide-binding</keyword>
<dbReference type="Proteomes" id="UP000007303">
    <property type="component" value="Unassembled WGS sequence"/>
</dbReference>
<comment type="similarity">
    <text evidence="6">Belongs to the DEAD box helicase family.</text>
</comment>
<reference evidence="9" key="1">
    <citation type="journal article" date="2004" name="Nature">
        <title>Genome duplication in the teleost fish Tetraodon nigroviridis reveals the early vertebrate proto-karyotype.</title>
        <authorList>
            <person name="Jaillon O."/>
            <person name="Aury J.-M."/>
            <person name="Brunet F."/>
            <person name="Petit J.-L."/>
            <person name="Stange-Thomann N."/>
            <person name="Mauceli E."/>
            <person name="Bouneau L."/>
            <person name="Fischer C."/>
            <person name="Ozouf-Costaz C."/>
            <person name="Bernot A."/>
            <person name="Nicaud S."/>
            <person name="Jaffe D."/>
            <person name="Fisher S."/>
            <person name="Lutfalla G."/>
            <person name="Dossat C."/>
            <person name="Segurens B."/>
            <person name="Dasilva C."/>
            <person name="Salanoubat M."/>
            <person name="Levy M."/>
            <person name="Boudet N."/>
            <person name="Castellano S."/>
            <person name="Anthouard V."/>
            <person name="Jubin C."/>
            <person name="Castelli V."/>
            <person name="Katinka M."/>
            <person name="Vacherie B."/>
            <person name="Biemont C."/>
            <person name="Skalli Z."/>
            <person name="Cattolico L."/>
            <person name="Poulain J."/>
            <person name="De Berardinis V."/>
            <person name="Cruaud C."/>
            <person name="Duprat S."/>
            <person name="Brottier P."/>
            <person name="Coutanceau J.-P."/>
            <person name="Gouzy J."/>
            <person name="Parra G."/>
            <person name="Lardier G."/>
            <person name="Chapple C."/>
            <person name="McKernan K.J."/>
            <person name="McEwan P."/>
            <person name="Bosak S."/>
            <person name="Kellis M."/>
            <person name="Volff J.-N."/>
            <person name="Guigo R."/>
            <person name="Zody M.C."/>
            <person name="Mesirov J."/>
            <person name="Lindblad-Toh K."/>
            <person name="Birren B."/>
            <person name="Nusbaum C."/>
            <person name="Kahn D."/>
            <person name="Robinson-Rechavi M."/>
            <person name="Laudet V."/>
            <person name="Schachter V."/>
            <person name="Quetier F."/>
            <person name="Saurin W."/>
            <person name="Scarpelli C."/>
            <person name="Wincker P."/>
            <person name="Lander E.S."/>
            <person name="Weissenbach J."/>
            <person name="Roest Crollius H."/>
        </authorList>
    </citation>
    <scope>NUCLEOTIDE SEQUENCE [LARGE SCALE GENOMIC DNA]</scope>
</reference>
<dbReference type="STRING" id="99883.ENSTNIP00000001247"/>
<keyword evidence="9" id="KW-1185">Reference proteome</keyword>
<dbReference type="GO" id="GO:0016787">
    <property type="term" value="F:hydrolase activity"/>
    <property type="evidence" value="ECO:0007669"/>
    <property type="project" value="UniProtKB-KW"/>
</dbReference>
<dbReference type="InParanoid" id="H3BZ31"/>
<evidence type="ECO:0000313" key="9">
    <source>
        <dbReference type="Proteomes" id="UP000007303"/>
    </source>
</evidence>